<dbReference type="InterPro" id="IPR015615">
    <property type="entry name" value="TGF-beta-rel"/>
</dbReference>
<dbReference type="InterPro" id="IPR001111">
    <property type="entry name" value="TGF-b_propeptide"/>
</dbReference>
<dbReference type="GO" id="GO:0005125">
    <property type="term" value="F:cytokine activity"/>
    <property type="evidence" value="ECO:0007669"/>
    <property type="project" value="TreeGrafter"/>
</dbReference>
<organism evidence="8 9">
    <name type="scientific">Amphibalanus amphitrite</name>
    <name type="common">Striped barnacle</name>
    <name type="synonym">Balanus amphitrite</name>
    <dbReference type="NCBI Taxonomy" id="1232801"/>
    <lineage>
        <taxon>Eukaryota</taxon>
        <taxon>Metazoa</taxon>
        <taxon>Ecdysozoa</taxon>
        <taxon>Arthropoda</taxon>
        <taxon>Crustacea</taxon>
        <taxon>Multicrustacea</taxon>
        <taxon>Cirripedia</taxon>
        <taxon>Thoracica</taxon>
        <taxon>Thoracicalcarea</taxon>
        <taxon>Balanomorpha</taxon>
        <taxon>Balanoidea</taxon>
        <taxon>Balanidae</taxon>
        <taxon>Amphibalaninae</taxon>
        <taxon>Amphibalanus</taxon>
    </lineage>
</organism>
<dbReference type="PROSITE" id="PS51362">
    <property type="entry name" value="TGF_BETA_2"/>
    <property type="match status" value="1"/>
</dbReference>
<keyword evidence="9" id="KW-1185">Reference proteome</keyword>
<dbReference type="AlphaFoldDB" id="A0A6A4VKG5"/>
<dbReference type="InterPro" id="IPR001839">
    <property type="entry name" value="TGF-b_C"/>
</dbReference>
<dbReference type="SMART" id="SM00204">
    <property type="entry name" value="TGFB"/>
    <property type="match status" value="1"/>
</dbReference>
<dbReference type="InterPro" id="IPR029034">
    <property type="entry name" value="Cystine-knot_cytokine"/>
</dbReference>
<dbReference type="OrthoDB" id="5948587at2759"/>
<sequence length="364" mass="41502">MTDSHGRRTEGTSPARCQHCHVREAQKQLQVESIKAQILQKLGMEQAPNMTGRKLPVVSEALIQAYMQPRDDVAGDGSQHDQEFMAYESDDDHSQLEKMWTFSSRSPLAVGNGALAQDELRDQLLYFDLSPSITEMDLQNATLWLFVRKRHRDIKVKIHKLVSDERGNYIQKEAMRTYIKRRHGQASGYETIDVKNLVLDWFRDPQQNFGIRIETSSNGTTRGLSVNSFLDVDGDDIDLLPVLEVHVSSDRRRTKRTTGGNFCTDNSTETNCCRFPLVVDFHAFGWDWIIAPSSYHANYCSGNCPYVYLQKYPHTHIVQQVGGTSGPCCGPRKLSPIHMLYWDTFSHIRFDKLPNMIVDSCGCH</sequence>
<keyword evidence="5" id="KW-1015">Disulfide bond</keyword>
<evidence type="ECO:0000313" key="8">
    <source>
        <dbReference type="EMBL" id="KAF0291800.1"/>
    </source>
</evidence>
<name>A0A6A4VKG5_AMPAM</name>
<keyword evidence="4 6" id="KW-0339">Growth factor</keyword>
<comment type="caution">
    <text evidence="8">The sequence shown here is derived from an EMBL/GenBank/DDBJ whole genome shotgun (WGS) entry which is preliminary data.</text>
</comment>
<dbReference type="Proteomes" id="UP000440578">
    <property type="component" value="Unassembled WGS sequence"/>
</dbReference>
<dbReference type="GO" id="GO:0005615">
    <property type="term" value="C:extracellular space"/>
    <property type="evidence" value="ECO:0007669"/>
    <property type="project" value="TreeGrafter"/>
</dbReference>
<reference evidence="8 9" key="1">
    <citation type="submission" date="2019-07" db="EMBL/GenBank/DDBJ databases">
        <title>Draft genome assembly of a fouling barnacle, Amphibalanus amphitrite (Darwin, 1854): The first reference genome for Thecostraca.</title>
        <authorList>
            <person name="Kim W."/>
        </authorList>
    </citation>
    <scope>NUCLEOTIDE SEQUENCE [LARGE SCALE GENOMIC DNA]</scope>
    <source>
        <strain evidence="8">SNU_AA5</strain>
        <tissue evidence="8">Soma without cirri and trophi</tissue>
    </source>
</reference>
<dbReference type="Gene3D" id="2.60.120.970">
    <property type="match status" value="1"/>
</dbReference>
<comment type="subcellular location">
    <subcellularLocation>
        <location evidence="1">Secreted</location>
    </subcellularLocation>
</comment>
<dbReference type="SUPFAM" id="SSF57501">
    <property type="entry name" value="Cystine-knot cytokines"/>
    <property type="match status" value="1"/>
</dbReference>
<dbReference type="EMBL" id="VIIS01001854">
    <property type="protein sequence ID" value="KAF0291800.1"/>
    <property type="molecule type" value="Genomic_DNA"/>
</dbReference>
<evidence type="ECO:0000256" key="6">
    <source>
        <dbReference type="RuleBase" id="RU000354"/>
    </source>
</evidence>
<dbReference type="PROSITE" id="PS00250">
    <property type="entry name" value="TGF_BETA_1"/>
    <property type="match status" value="1"/>
</dbReference>
<dbReference type="PANTHER" id="PTHR11848">
    <property type="entry name" value="TGF-BETA FAMILY"/>
    <property type="match status" value="1"/>
</dbReference>
<evidence type="ECO:0000256" key="3">
    <source>
        <dbReference type="ARBA" id="ARBA00022525"/>
    </source>
</evidence>
<evidence type="ECO:0000313" key="9">
    <source>
        <dbReference type="Proteomes" id="UP000440578"/>
    </source>
</evidence>
<comment type="similarity">
    <text evidence="2 6">Belongs to the TGF-beta family.</text>
</comment>
<dbReference type="Pfam" id="PF00688">
    <property type="entry name" value="TGFb_propeptide"/>
    <property type="match status" value="1"/>
</dbReference>
<evidence type="ECO:0000256" key="2">
    <source>
        <dbReference type="ARBA" id="ARBA00006656"/>
    </source>
</evidence>
<keyword evidence="3" id="KW-0964">Secreted</keyword>
<evidence type="ECO:0000256" key="1">
    <source>
        <dbReference type="ARBA" id="ARBA00004613"/>
    </source>
</evidence>
<dbReference type="CDD" id="cd13751">
    <property type="entry name" value="TGF_beta_GDF8_like"/>
    <property type="match status" value="1"/>
</dbReference>
<dbReference type="Gene3D" id="2.10.90.10">
    <property type="entry name" value="Cystine-knot cytokines"/>
    <property type="match status" value="1"/>
</dbReference>
<dbReference type="Pfam" id="PF00019">
    <property type="entry name" value="TGF_beta"/>
    <property type="match status" value="1"/>
</dbReference>
<accession>A0A6A4VKG5</accession>
<dbReference type="GO" id="GO:0008083">
    <property type="term" value="F:growth factor activity"/>
    <property type="evidence" value="ECO:0007669"/>
    <property type="project" value="UniProtKB-KW"/>
</dbReference>
<feature type="domain" description="TGF-beta family profile" evidence="7">
    <location>
        <begin position="253"/>
        <end position="364"/>
    </location>
</feature>
<evidence type="ECO:0000256" key="5">
    <source>
        <dbReference type="ARBA" id="ARBA00023157"/>
    </source>
</evidence>
<evidence type="ECO:0000256" key="4">
    <source>
        <dbReference type="ARBA" id="ARBA00023030"/>
    </source>
</evidence>
<dbReference type="PANTHER" id="PTHR11848:SF262">
    <property type="entry name" value="LD29161P"/>
    <property type="match status" value="1"/>
</dbReference>
<protein>
    <submittedName>
        <fullName evidence="8">Growth/differentiation factor 8</fullName>
    </submittedName>
</protein>
<dbReference type="InterPro" id="IPR017948">
    <property type="entry name" value="TGFb_CS"/>
</dbReference>
<gene>
    <name evidence="8" type="primary">mstnb</name>
    <name evidence="8" type="ORF">FJT64_010109</name>
</gene>
<evidence type="ECO:0000259" key="7">
    <source>
        <dbReference type="PROSITE" id="PS51362"/>
    </source>
</evidence>
<proteinExistence type="inferred from homology"/>